<gene>
    <name evidence="1" type="ORF">A7Q00_10985</name>
</gene>
<sequence>MISIYFIKIGHFLRNLSQGLIYQEILRFPQGFPQSFPQLLWVRNKAAIAAFFWQIIACGRWVDGSETMLFPHEQSTKFQVALRIAAPLNDDGKNGLLGREKRFQACGSWRLPENAASMAIIIFSLARNCSRVDAFR</sequence>
<dbReference type="STRING" id="1795832.A7Q00_10985"/>
<dbReference type="AlphaFoldDB" id="A0A1B6VVA3"/>
<organism evidence="1 2">
    <name type="scientific">Eikenella halliae</name>
    <dbReference type="NCBI Taxonomy" id="1795832"/>
    <lineage>
        <taxon>Bacteria</taxon>
        <taxon>Pseudomonadati</taxon>
        <taxon>Pseudomonadota</taxon>
        <taxon>Betaproteobacteria</taxon>
        <taxon>Neisseriales</taxon>
        <taxon>Neisseriaceae</taxon>
        <taxon>Eikenella</taxon>
    </lineage>
</organism>
<keyword evidence="2" id="KW-1185">Reference proteome</keyword>
<evidence type="ECO:0000313" key="2">
    <source>
        <dbReference type="Proteomes" id="UP000077726"/>
    </source>
</evidence>
<comment type="caution">
    <text evidence="1">The sequence shown here is derived from an EMBL/GenBank/DDBJ whole genome shotgun (WGS) entry which is preliminary data.</text>
</comment>
<protein>
    <submittedName>
        <fullName evidence="1">Uncharacterized protein</fullName>
    </submittedName>
</protein>
<accession>A0A1B6VVA3</accession>
<proteinExistence type="predicted"/>
<dbReference type="Proteomes" id="UP000077726">
    <property type="component" value="Unassembled WGS sequence"/>
</dbReference>
<dbReference type="EMBL" id="LXSQ01000028">
    <property type="protein sequence ID" value="OAM37448.1"/>
    <property type="molecule type" value="Genomic_DNA"/>
</dbReference>
<name>A0A1B6VVA3_9NEIS</name>
<reference evidence="2" key="1">
    <citation type="submission" date="2016-05" db="EMBL/GenBank/DDBJ databases">
        <title>Draft genome of Corynebacterium afermentans subsp. afermentans LCDC 88199T.</title>
        <authorList>
            <person name="Bernier A.-M."/>
            <person name="Bernard K."/>
        </authorList>
    </citation>
    <scope>NUCLEOTIDE SEQUENCE [LARGE SCALE GENOMIC DNA]</scope>
    <source>
        <strain evidence="2">NML130454</strain>
    </source>
</reference>
<evidence type="ECO:0000313" key="1">
    <source>
        <dbReference type="EMBL" id="OAM37448.1"/>
    </source>
</evidence>